<organism evidence="1 2">
    <name type="scientific">Plakobranchus ocellatus</name>
    <dbReference type="NCBI Taxonomy" id="259542"/>
    <lineage>
        <taxon>Eukaryota</taxon>
        <taxon>Metazoa</taxon>
        <taxon>Spiralia</taxon>
        <taxon>Lophotrochozoa</taxon>
        <taxon>Mollusca</taxon>
        <taxon>Gastropoda</taxon>
        <taxon>Heterobranchia</taxon>
        <taxon>Euthyneura</taxon>
        <taxon>Panpulmonata</taxon>
        <taxon>Sacoglossa</taxon>
        <taxon>Placobranchoidea</taxon>
        <taxon>Plakobranchidae</taxon>
        <taxon>Plakobranchus</taxon>
    </lineage>
</organism>
<gene>
    <name evidence="1" type="ORF">PoB_005071800</name>
</gene>
<accession>A0AAV4BYA0</accession>
<evidence type="ECO:0000313" key="2">
    <source>
        <dbReference type="Proteomes" id="UP000735302"/>
    </source>
</evidence>
<protein>
    <submittedName>
        <fullName evidence="1">Uncharacterized protein</fullName>
    </submittedName>
</protein>
<comment type="caution">
    <text evidence="1">The sequence shown here is derived from an EMBL/GenBank/DDBJ whole genome shotgun (WGS) entry which is preliminary data.</text>
</comment>
<evidence type="ECO:0000313" key="1">
    <source>
        <dbReference type="EMBL" id="GFO24213.1"/>
    </source>
</evidence>
<reference evidence="1 2" key="1">
    <citation type="journal article" date="2021" name="Elife">
        <title>Chloroplast acquisition without the gene transfer in kleptoplastic sea slugs, Plakobranchus ocellatus.</title>
        <authorList>
            <person name="Maeda T."/>
            <person name="Takahashi S."/>
            <person name="Yoshida T."/>
            <person name="Shimamura S."/>
            <person name="Takaki Y."/>
            <person name="Nagai Y."/>
            <person name="Toyoda A."/>
            <person name="Suzuki Y."/>
            <person name="Arimoto A."/>
            <person name="Ishii H."/>
            <person name="Satoh N."/>
            <person name="Nishiyama T."/>
            <person name="Hasebe M."/>
            <person name="Maruyama T."/>
            <person name="Minagawa J."/>
            <person name="Obokata J."/>
            <person name="Shigenobu S."/>
        </authorList>
    </citation>
    <scope>NUCLEOTIDE SEQUENCE [LARGE SCALE GENOMIC DNA]</scope>
</reference>
<sequence>MVAAEEKYHLKCVTAFYRQKPKLAHEDREEDGASSLQATTFAELVAYIESFMHDPETASVLSMPNLCRLYVNRLKDLGLQFLARCILGIIPGNHTSFFLSHYYKEVVLMFNKDLGNAIKNAYSCKSGRSCSVGKLQVLVRPVQWKISGRMSEEVNASSFKALVAFILDGPATTEQSHSADNSQRQAILTISQLLAFNCRRKVEGDGQEQSVPLFDSTQECQDIPHLPEKYRTFLPALASSKEHLMIPECHGP</sequence>
<dbReference type="AlphaFoldDB" id="A0AAV4BYA0"/>
<keyword evidence="2" id="KW-1185">Reference proteome</keyword>
<dbReference type="Proteomes" id="UP000735302">
    <property type="component" value="Unassembled WGS sequence"/>
</dbReference>
<name>A0AAV4BYA0_9GAST</name>
<dbReference type="EMBL" id="BLXT01005595">
    <property type="protein sequence ID" value="GFO24213.1"/>
    <property type="molecule type" value="Genomic_DNA"/>
</dbReference>
<proteinExistence type="predicted"/>